<dbReference type="InterPro" id="IPR002398">
    <property type="entry name" value="Pept_C14"/>
</dbReference>
<evidence type="ECO:0000313" key="8">
    <source>
        <dbReference type="EMBL" id="KAK3876075.1"/>
    </source>
</evidence>
<evidence type="ECO:0000313" key="9">
    <source>
        <dbReference type="Proteomes" id="UP001286313"/>
    </source>
</evidence>
<evidence type="ECO:0000256" key="3">
    <source>
        <dbReference type="ARBA" id="ARBA00022703"/>
    </source>
</evidence>
<dbReference type="SMART" id="SM00115">
    <property type="entry name" value="CASc"/>
    <property type="match status" value="1"/>
</dbReference>
<protein>
    <submittedName>
        <fullName evidence="8">Uncharacterized protein</fullName>
    </submittedName>
</protein>
<evidence type="ECO:0000259" key="7">
    <source>
        <dbReference type="PROSITE" id="PS50208"/>
    </source>
</evidence>
<comment type="caution">
    <text evidence="8">The sequence shown here is derived from an EMBL/GenBank/DDBJ whole genome shotgun (WGS) entry which is preliminary data.</text>
</comment>
<keyword evidence="4" id="KW-0378">Hydrolase</keyword>
<dbReference type="PANTHER" id="PTHR47901:SF8">
    <property type="entry name" value="CASPASE-3"/>
    <property type="match status" value="1"/>
</dbReference>
<dbReference type="PROSITE" id="PS50207">
    <property type="entry name" value="CASPASE_P10"/>
    <property type="match status" value="1"/>
</dbReference>
<accession>A0AAE1FKY9</accession>
<dbReference type="AlphaFoldDB" id="A0AAE1FKY9"/>
<sequence length="325" mass="36622">MLGTSCPSTPTTIPFFTSKLLITQDATTDLEHPVSTNTLADLPPTTPSITGSAVTPHLEELPAHKLLSPDGSNFNFPWIIKGQVLPKIPDELVYKNLSLPRGLVCILNYHVNSHTTSGVRVGAKRDSFNLKTLFSGMGYRVELYEDLTKQQTTKALDDIQANQFLKEVDSFIIVILSHGDNDLNFTTNDNFTMNLDYMRYRFTDGECPNLMSKPKIFLVNFCRGPYQEVTKSSLHHDYIDHQEKEAPQDMITIHASLNTFKALRDEQHGTVFVQALCEVLAENAHDTEIGEMYLLLHKAMKLKGGTSPEQQNFFFKKFYFNPVVG</sequence>
<dbReference type="PROSITE" id="PS50208">
    <property type="entry name" value="CASPASE_P20"/>
    <property type="match status" value="1"/>
</dbReference>
<dbReference type="Pfam" id="PF00656">
    <property type="entry name" value="Peptidase_C14"/>
    <property type="match status" value="1"/>
</dbReference>
<dbReference type="Gene3D" id="3.40.50.1460">
    <property type="match status" value="1"/>
</dbReference>
<name>A0AAE1FKY9_PETCI</name>
<dbReference type="Gene3D" id="3.30.70.1470">
    <property type="entry name" value="Caspase-like"/>
    <property type="match status" value="1"/>
</dbReference>
<feature type="domain" description="Caspase family p20" evidence="7">
    <location>
        <begin position="100"/>
        <end position="226"/>
    </location>
</feature>
<dbReference type="InterPro" id="IPR001309">
    <property type="entry name" value="Pept_C14_p20"/>
</dbReference>
<dbReference type="EMBL" id="JAWQEG010001874">
    <property type="protein sequence ID" value="KAK3876075.1"/>
    <property type="molecule type" value="Genomic_DNA"/>
</dbReference>
<organism evidence="8 9">
    <name type="scientific">Petrolisthes cinctipes</name>
    <name type="common">Flat porcelain crab</name>
    <dbReference type="NCBI Taxonomy" id="88211"/>
    <lineage>
        <taxon>Eukaryota</taxon>
        <taxon>Metazoa</taxon>
        <taxon>Ecdysozoa</taxon>
        <taxon>Arthropoda</taxon>
        <taxon>Crustacea</taxon>
        <taxon>Multicrustacea</taxon>
        <taxon>Malacostraca</taxon>
        <taxon>Eumalacostraca</taxon>
        <taxon>Eucarida</taxon>
        <taxon>Decapoda</taxon>
        <taxon>Pleocyemata</taxon>
        <taxon>Anomura</taxon>
        <taxon>Galatheoidea</taxon>
        <taxon>Porcellanidae</taxon>
        <taxon>Petrolisthes</taxon>
    </lineage>
</organism>
<dbReference type="InterPro" id="IPR015917">
    <property type="entry name" value="Pept_C14A"/>
</dbReference>
<keyword evidence="9" id="KW-1185">Reference proteome</keyword>
<dbReference type="PRINTS" id="PR00376">
    <property type="entry name" value="IL1BCENZYME"/>
</dbReference>
<reference evidence="8" key="1">
    <citation type="submission" date="2023-10" db="EMBL/GenBank/DDBJ databases">
        <title>Genome assemblies of two species of porcelain crab, Petrolisthes cinctipes and Petrolisthes manimaculis (Anomura: Porcellanidae).</title>
        <authorList>
            <person name="Angst P."/>
        </authorList>
    </citation>
    <scope>NUCLEOTIDE SEQUENCE</scope>
    <source>
        <strain evidence="8">PB745_01</strain>
        <tissue evidence="8">Gill</tissue>
    </source>
</reference>
<evidence type="ECO:0000259" key="6">
    <source>
        <dbReference type="PROSITE" id="PS50207"/>
    </source>
</evidence>
<gene>
    <name evidence="8" type="ORF">Pcinc_019087</name>
</gene>
<dbReference type="InterPro" id="IPR011600">
    <property type="entry name" value="Pept_C14_caspase"/>
</dbReference>
<dbReference type="Proteomes" id="UP001286313">
    <property type="component" value="Unassembled WGS sequence"/>
</dbReference>
<keyword evidence="3" id="KW-0053">Apoptosis</keyword>
<dbReference type="GO" id="GO:0006915">
    <property type="term" value="P:apoptotic process"/>
    <property type="evidence" value="ECO:0007669"/>
    <property type="project" value="UniProtKB-KW"/>
</dbReference>
<dbReference type="SUPFAM" id="SSF52129">
    <property type="entry name" value="Caspase-like"/>
    <property type="match status" value="1"/>
</dbReference>
<dbReference type="InterPro" id="IPR029030">
    <property type="entry name" value="Caspase-like_dom_sf"/>
</dbReference>
<dbReference type="GO" id="GO:0004197">
    <property type="term" value="F:cysteine-type endopeptidase activity"/>
    <property type="evidence" value="ECO:0007669"/>
    <property type="project" value="InterPro"/>
</dbReference>
<evidence type="ECO:0000256" key="5">
    <source>
        <dbReference type="RuleBase" id="RU003971"/>
    </source>
</evidence>
<evidence type="ECO:0000256" key="1">
    <source>
        <dbReference type="ARBA" id="ARBA00010134"/>
    </source>
</evidence>
<keyword evidence="2" id="KW-0645">Protease</keyword>
<dbReference type="PANTHER" id="PTHR47901">
    <property type="entry name" value="CASPASE RECRUITMENT DOMAIN-CONTAINING PROTEIN 18"/>
    <property type="match status" value="1"/>
</dbReference>
<evidence type="ECO:0000256" key="4">
    <source>
        <dbReference type="ARBA" id="ARBA00022801"/>
    </source>
</evidence>
<feature type="domain" description="Caspase family p10" evidence="6">
    <location>
        <begin position="240"/>
        <end position="322"/>
    </location>
</feature>
<dbReference type="GO" id="GO:0006508">
    <property type="term" value="P:proteolysis"/>
    <property type="evidence" value="ECO:0007669"/>
    <property type="project" value="UniProtKB-KW"/>
</dbReference>
<dbReference type="InterPro" id="IPR002138">
    <property type="entry name" value="Pept_C14_p10"/>
</dbReference>
<comment type="similarity">
    <text evidence="1 5">Belongs to the peptidase C14A family.</text>
</comment>
<evidence type="ECO:0000256" key="2">
    <source>
        <dbReference type="ARBA" id="ARBA00022670"/>
    </source>
</evidence>
<proteinExistence type="inferred from homology"/>